<dbReference type="GO" id="GO:0003677">
    <property type="term" value="F:DNA binding"/>
    <property type="evidence" value="ECO:0007669"/>
    <property type="project" value="UniProtKB-UniRule"/>
</dbReference>
<dbReference type="InterPro" id="IPR001647">
    <property type="entry name" value="HTH_TetR"/>
</dbReference>
<dbReference type="PROSITE" id="PS50977">
    <property type="entry name" value="HTH_TETR_2"/>
    <property type="match status" value="1"/>
</dbReference>
<evidence type="ECO:0000313" key="5">
    <source>
        <dbReference type="EMBL" id="QFF99274.1"/>
    </source>
</evidence>
<feature type="domain" description="HTH tetR-type" evidence="4">
    <location>
        <begin position="11"/>
        <end position="71"/>
    </location>
</feature>
<keyword evidence="1" id="KW-0678">Repressor</keyword>
<dbReference type="InterPro" id="IPR009057">
    <property type="entry name" value="Homeodomain-like_sf"/>
</dbReference>
<dbReference type="EMBL" id="CP031223">
    <property type="protein sequence ID" value="QFF99274.1"/>
    <property type="molecule type" value="Genomic_DNA"/>
</dbReference>
<dbReference type="AlphaFoldDB" id="A0A5J6SR36"/>
<accession>A0A5J6SR36</accession>
<dbReference type="InterPro" id="IPR050624">
    <property type="entry name" value="HTH-type_Tx_Regulator"/>
</dbReference>
<dbReference type="Gene3D" id="1.10.10.60">
    <property type="entry name" value="Homeodomain-like"/>
    <property type="match status" value="1"/>
</dbReference>
<dbReference type="OrthoDB" id="9780939at2"/>
<protein>
    <submittedName>
        <fullName evidence="5">TetR/AcrR family transcriptional regulator</fullName>
    </submittedName>
</protein>
<dbReference type="Proteomes" id="UP000325517">
    <property type="component" value="Chromosome"/>
</dbReference>
<evidence type="ECO:0000256" key="1">
    <source>
        <dbReference type="ARBA" id="ARBA00022491"/>
    </source>
</evidence>
<organism evidence="5 6">
    <name type="scientific">Psychrobacillus glaciei</name>
    <dbReference type="NCBI Taxonomy" id="2283160"/>
    <lineage>
        <taxon>Bacteria</taxon>
        <taxon>Bacillati</taxon>
        <taxon>Bacillota</taxon>
        <taxon>Bacilli</taxon>
        <taxon>Bacillales</taxon>
        <taxon>Bacillaceae</taxon>
        <taxon>Psychrobacillus</taxon>
    </lineage>
</organism>
<dbReference type="SUPFAM" id="SSF46689">
    <property type="entry name" value="Homeodomain-like"/>
    <property type="match status" value="1"/>
</dbReference>
<dbReference type="Gene3D" id="1.10.357.10">
    <property type="entry name" value="Tetracycline Repressor, domain 2"/>
    <property type="match status" value="1"/>
</dbReference>
<gene>
    <name evidence="5" type="ORF">PB01_10800</name>
</gene>
<dbReference type="Pfam" id="PF00440">
    <property type="entry name" value="TetR_N"/>
    <property type="match status" value="1"/>
</dbReference>
<feature type="DNA-binding region" description="H-T-H motif" evidence="3">
    <location>
        <begin position="34"/>
        <end position="53"/>
    </location>
</feature>
<dbReference type="KEGG" id="psyo:PB01_10800"/>
<evidence type="ECO:0000259" key="4">
    <source>
        <dbReference type="PROSITE" id="PS50977"/>
    </source>
</evidence>
<evidence type="ECO:0000256" key="3">
    <source>
        <dbReference type="PROSITE-ProRule" id="PRU00335"/>
    </source>
</evidence>
<dbReference type="PRINTS" id="PR00455">
    <property type="entry name" value="HTHTETR"/>
</dbReference>
<evidence type="ECO:0000313" key="6">
    <source>
        <dbReference type="Proteomes" id="UP000325517"/>
    </source>
</evidence>
<reference evidence="5 6" key="1">
    <citation type="submission" date="2018-07" db="EMBL/GenBank/DDBJ databases">
        <title>Complete genome sequence of Psychrobacillus sp. PB01, isolated from iceberg, and comparative genome analysis of Psychrobacillus strains.</title>
        <authorList>
            <person name="Lee P.C."/>
        </authorList>
    </citation>
    <scope>NUCLEOTIDE SEQUENCE [LARGE SCALE GENOMIC DNA]</scope>
    <source>
        <strain evidence="5 6">PB01</strain>
    </source>
</reference>
<dbReference type="PANTHER" id="PTHR43479:SF11">
    <property type="entry name" value="ACREF_ENVCD OPERON REPRESSOR-RELATED"/>
    <property type="match status" value="1"/>
</dbReference>
<keyword evidence="6" id="KW-1185">Reference proteome</keyword>
<sequence length="162" mass="18660">MANEIKKRTIEMKKESVLKAAIRLFAEKNYDATTMAEIAKEANVSFGSVSIYFGNKEELFKACIEQPLEEFSKILLHFDTTPVSYRDEIQTFILKHFEWFSTQNVYLRLLVQLTGQYERFSEAFKIVNEHTEKLNDKVSQLIVNGQQANQLAKGNAEKIAIS</sequence>
<keyword evidence="2 3" id="KW-0238">DNA-binding</keyword>
<dbReference type="PANTHER" id="PTHR43479">
    <property type="entry name" value="ACREF/ENVCD OPERON REPRESSOR-RELATED"/>
    <property type="match status" value="1"/>
</dbReference>
<dbReference type="RefSeq" id="WP_151700200.1">
    <property type="nucleotide sequence ID" value="NZ_CP031223.1"/>
</dbReference>
<proteinExistence type="predicted"/>
<name>A0A5J6SR36_9BACI</name>
<evidence type="ECO:0000256" key="2">
    <source>
        <dbReference type="ARBA" id="ARBA00023125"/>
    </source>
</evidence>